<reference evidence="2" key="1">
    <citation type="submission" date="2023-09" db="EMBL/GenBank/DDBJ databases">
        <authorList>
            <person name="Li S."/>
            <person name="Li X."/>
            <person name="Zhang C."/>
            <person name="Zhao Z."/>
        </authorList>
    </citation>
    <scope>NUCLEOTIDE SEQUENCE [LARGE SCALE GENOMIC DNA]</scope>
    <source>
        <strain evidence="2">SQ149</strain>
    </source>
</reference>
<dbReference type="RefSeq" id="WP_348390635.1">
    <property type="nucleotide sequence ID" value="NZ_CP134145.1"/>
</dbReference>
<dbReference type="Proteomes" id="UP001258994">
    <property type="component" value="Chromosome"/>
</dbReference>
<protein>
    <submittedName>
        <fullName evidence="1">DUF3545 family protein</fullName>
    </submittedName>
</protein>
<keyword evidence="2" id="KW-1185">Reference proteome</keyword>
<evidence type="ECO:0000313" key="2">
    <source>
        <dbReference type="Proteomes" id="UP001258994"/>
    </source>
</evidence>
<organism evidence="1 2">
    <name type="scientific">Thalassotalea psychrophila</name>
    <dbReference type="NCBI Taxonomy" id="3065647"/>
    <lineage>
        <taxon>Bacteria</taxon>
        <taxon>Pseudomonadati</taxon>
        <taxon>Pseudomonadota</taxon>
        <taxon>Gammaproteobacteria</taxon>
        <taxon>Alteromonadales</taxon>
        <taxon>Colwelliaceae</taxon>
        <taxon>Thalassotalea</taxon>
    </lineage>
</organism>
<evidence type="ECO:0000313" key="1">
    <source>
        <dbReference type="EMBL" id="WNC71502.1"/>
    </source>
</evidence>
<proteinExistence type="predicted"/>
<dbReference type="EMBL" id="CP134145">
    <property type="protein sequence ID" value="WNC71502.1"/>
    <property type="molecule type" value="Genomic_DNA"/>
</dbReference>
<name>A0ABY9TRS6_9GAMM</name>
<gene>
    <name evidence="1" type="ORF">RGQ13_15425</name>
</gene>
<accession>A0ABY9TRS6</accession>
<sequence length="56" mass="6608">MDPIDGLIQLIEGKSKAKTKAAKCKWREIEQLKEKLELEKQIEFYDGSLEHLLEEY</sequence>
<dbReference type="Pfam" id="PF12065">
    <property type="entry name" value="DUF3545"/>
    <property type="match status" value="1"/>
</dbReference>
<dbReference type="InterPro" id="IPR021932">
    <property type="entry name" value="DUF3545"/>
</dbReference>